<dbReference type="Pfam" id="PF09953">
    <property type="entry name" value="DUF2187"/>
    <property type="match status" value="1"/>
</dbReference>
<accession>A0A0J1HV53</accession>
<dbReference type="InterPro" id="IPR018690">
    <property type="entry name" value="DUF2187"/>
</dbReference>
<evidence type="ECO:0000313" key="2">
    <source>
        <dbReference type="Proteomes" id="UP000036045"/>
    </source>
</evidence>
<proteinExistence type="predicted"/>
<sequence>MIKIRAKIDDVIIFLRANQEVTGVVTLVKENSVIVQLSSYDTNFLQYESNLTVVNHKNYTVLAN</sequence>
<comment type="caution">
    <text evidence="1">The sequence shown here is derived from an EMBL/GenBank/DDBJ whole genome shotgun (WGS) entry which is preliminary data.</text>
</comment>
<dbReference type="RefSeq" id="WP_047944806.1">
    <property type="nucleotide sequence ID" value="NZ_JAPWCI010000017.1"/>
</dbReference>
<name>A0A0J1HV53_NIACI</name>
<dbReference type="PATRIC" id="fig|1397.4.peg.4452"/>
<dbReference type="AlphaFoldDB" id="A0A0J1HV53"/>
<gene>
    <name evidence="1" type="ORF">ABW02_24655</name>
</gene>
<evidence type="ECO:0008006" key="3">
    <source>
        <dbReference type="Google" id="ProtNLM"/>
    </source>
</evidence>
<keyword evidence="2" id="KW-1185">Reference proteome</keyword>
<dbReference type="EMBL" id="LDPH01000047">
    <property type="protein sequence ID" value="KLV17573.1"/>
    <property type="molecule type" value="Genomic_DNA"/>
</dbReference>
<dbReference type="Proteomes" id="UP000036045">
    <property type="component" value="Unassembled WGS sequence"/>
</dbReference>
<reference evidence="1 2" key="1">
    <citation type="submission" date="2015-05" db="EMBL/GenBank/DDBJ databases">
        <title>Whole genome sequence and identification of bacterial endophytes from Costus igneus.</title>
        <authorList>
            <person name="Lee Y.P."/>
            <person name="Gan H.M."/>
            <person name="Eng W."/>
            <person name="Wheatley M.S."/>
            <person name="Caraballo A."/>
            <person name="Polter S."/>
            <person name="Savka M.A."/>
            <person name="Hudson A.O."/>
        </authorList>
    </citation>
    <scope>NUCLEOTIDE SEQUENCE [LARGE SCALE GENOMIC DNA]</scope>
    <source>
        <strain evidence="1 2">RIT379</strain>
    </source>
</reference>
<protein>
    <recommendedName>
        <fullName evidence="3">DUF2187 domain-containing protein</fullName>
    </recommendedName>
</protein>
<evidence type="ECO:0000313" key="1">
    <source>
        <dbReference type="EMBL" id="KLV17573.1"/>
    </source>
</evidence>
<organism evidence="1 2">
    <name type="scientific">Niallia circulans</name>
    <name type="common">Bacillus circulans</name>
    <dbReference type="NCBI Taxonomy" id="1397"/>
    <lineage>
        <taxon>Bacteria</taxon>
        <taxon>Bacillati</taxon>
        <taxon>Bacillota</taxon>
        <taxon>Bacilli</taxon>
        <taxon>Bacillales</taxon>
        <taxon>Bacillaceae</taxon>
        <taxon>Niallia</taxon>
    </lineage>
</organism>